<dbReference type="GO" id="GO:0070513">
    <property type="term" value="F:death domain binding"/>
    <property type="evidence" value="ECO:0007669"/>
    <property type="project" value="TreeGrafter"/>
</dbReference>
<dbReference type="AlphaFoldDB" id="A0AAW2IGS9"/>
<dbReference type="Pfam" id="PF15228">
    <property type="entry name" value="DAP"/>
    <property type="match status" value="1"/>
</dbReference>
<dbReference type="GO" id="GO:0034198">
    <property type="term" value="P:cellular response to amino acid starvation"/>
    <property type="evidence" value="ECO:0007669"/>
    <property type="project" value="TreeGrafter"/>
</dbReference>
<dbReference type="InterPro" id="IPR024130">
    <property type="entry name" value="DAP1/DAPL1"/>
</dbReference>
<dbReference type="GO" id="GO:0010507">
    <property type="term" value="P:negative regulation of autophagy"/>
    <property type="evidence" value="ECO:0007669"/>
    <property type="project" value="TreeGrafter"/>
</dbReference>
<dbReference type="PANTHER" id="PTHR13177">
    <property type="entry name" value="DEATH-ASSOCIATED PROTEIN 1"/>
    <property type="match status" value="1"/>
</dbReference>
<feature type="region of interest" description="Disordered" evidence="1">
    <location>
        <begin position="1"/>
        <end position="57"/>
    </location>
</feature>
<evidence type="ECO:0000313" key="2">
    <source>
        <dbReference type="EMBL" id="KAL0280675.1"/>
    </source>
</evidence>
<feature type="region of interest" description="Disordered" evidence="1">
    <location>
        <begin position="82"/>
        <end position="103"/>
    </location>
</feature>
<feature type="compositionally biased region" description="Basic and acidic residues" evidence="1">
    <location>
        <begin position="26"/>
        <end position="37"/>
    </location>
</feature>
<reference evidence="2" key="1">
    <citation type="journal article" date="2024" name="Gigascience">
        <title>Chromosome-level genome of the poultry shaft louse Menopon gallinae provides insight into the host-switching and adaptive evolution of parasitic lice.</title>
        <authorList>
            <person name="Xu Y."/>
            <person name="Ma L."/>
            <person name="Liu S."/>
            <person name="Liang Y."/>
            <person name="Liu Q."/>
            <person name="He Z."/>
            <person name="Tian L."/>
            <person name="Duan Y."/>
            <person name="Cai W."/>
            <person name="Li H."/>
            <person name="Song F."/>
        </authorList>
    </citation>
    <scope>NUCLEOTIDE SEQUENCE</scope>
    <source>
        <strain evidence="2">Cailab_2023a</strain>
    </source>
</reference>
<proteinExistence type="predicted"/>
<dbReference type="EMBL" id="JARGDH010000001">
    <property type="protein sequence ID" value="KAL0280675.1"/>
    <property type="molecule type" value="Genomic_DNA"/>
</dbReference>
<feature type="compositionally biased region" description="Polar residues" evidence="1">
    <location>
        <begin position="47"/>
        <end position="57"/>
    </location>
</feature>
<name>A0AAW2IGS9_9NEOP</name>
<evidence type="ECO:0008006" key="3">
    <source>
        <dbReference type="Google" id="ProtNLM"/>
    </source>
</evidence>
<sequence length="103" mass="11159">MEDNQLKGGHAPAMKVGGMRVPQHRHNSESEKSKEMEPTEGNAALKVSTSPPTSVATNISGAIARGNADFPTEAVQNYHEKPMPTHDVRAAVNKPNIIHQPRK</sequence>
<dbReference type="GO" id="GO:0097190">
    <property type="term" value="P:apoptotic signaling pathway"/>
    <property type="evidence" value="ECO:0007669"/>
    <property type="project" value="TreeGrafter"/>
</dbReference>
<dbReference type="PANTHER" id="PTHR13177:SF4">
    <property type="entry name" value="GEO09647P1"/>
    <property type="match status" value="1"/>
</dbReference>
<organism evidence="2">
    <name type="scientific">Menopon gallinae</name>
    <name type="common">poultry shaft louse</name>
    <dbReference type="NCBI Taxonomy" id="328185"/>
    <lineage>
        <taxon>Eukaryota</taxon>
        <taxon>Metazoa</taxon>
        <taxon>Ecdysozoa</taxon>
        <taxon>Arthropoda</taxon>
        <taxon>Hexapoda</taxon>
        <taxon>Insecta</taxon>
        <taxon>Pterygota</taxon>
        <taxon>Neoptera</taxon>
        <taxon>Paraneoptera</taxon>
        <taxon>Psocodea</taxon>
        <taxon>Troctomorpha</taxon>
        <taxon>Phthiraptera</taxon>
        <taxon>Amblycera</taxon>
        <taxon>Menoponidae</taxon>
        <taxon>Menopon</taxon>
    </lineage>
</organism>
<protein>
    <recommendedName>
        <fullName evidence="3">Death-associated protein 1</fullName>
    </recommendedName>
</protein>
<accession>A0AAW2IGS9</accession>
<gene>
    <name evidence="2" type="ORF">PYX00_001899</name>
</gene>
<evidence type="ECO:0000256" key="1">
    <source>
        <dbReference type="SAM" id="MobiDB-lite"/>
    </source>
</evidence>
<comment type="caution">
    <text evidence="2">The sequence shown here is derived from an EMBL/GenBank/DDBJ whole genome shotgun (WGS) entry which is preliminary data.</text>
</comment>